<gene>
    <name evidence="1" type="ORF">NQ318_006679</name>
</gene>
<organism evidence="1 2">
    <name type="scientific">Aromia moschata</name>
    <dbReference type="NCBI Taxonomy" id="1265417"/>
    <lineage>
        <taxon>Eukaryota</taxon>
        <taxon>Metazoa</taxon>
        <taxon>Ecdysozoa</taxon>
        <taxon>Arthropoda</taxon>
        <taxon>Hexapoda</taxon>
        <taxon>Insecta</taxon>
        <taxon>Pterygota</taxon>
        <taxon>Neoptera</taxon>
        <taxon>Endopterygota</taxon>
        <taxon>Coleoptera</taxon>
        <taxon>Polyphaga</taxon>
        <taxon>Cucujiformia</taxon>
        <taxon>Chrysomeloidea</taxon>
        <taxon>Cerambycidae</taxon>
        <taxon>Cerambycinae</taxon>
        <taxon>Callichromatini</taxon>
        <taxon>Aromia</taxon>
    </lineage>
</organism>
<accession>A0AAV8YPI3</accession>
<dbReference type="AlphaFoldDB" id="A0AAV8YPI3"/>
<protein>
    <submittedName>
        <fullName evidence="1">Uncharacterized protein</fullName>
    </submittedName>
</protein>
<name>A0AAV8YPI3_9CUCU</name>
<proteinExistence type="predicted"/>
<sequence>MYKGGGRGNHVLESTRYCLHQKKRHSMYFKLGYSRVVEGGMMCPFRLKLALCKIRSTADQACLEGGKNSKFKWDMVAEVRCWTYTGCKSAKRIRWSVRPSVGQYRRPERRGIRLAGIIPTDAAKTATINFPEWRGEGWKRAVAEPS</sequence>
<dbReference type="Proteomes" id="UP001162162">
    <property type="component" value="Unassembled WGS sequence"/>
</dbReference>
<evidence type="ECO:0000313" key="2">
    <source>
        <dbReference type="Proteomes" id="UP001162162"/>
    </source>
</evidence>
<comment type="caution">
    <text evidence="1">The sequence shown here is derived from an EMBL/GenBank/DDBJ whole genome shotgun (WGS) entry which is preliminary data.</text>
</comment>
<evidence type="ECO:0000313" key="1">
    <source>
        <dbReference type="EMBL" id="KAJ8953829.1"/>
    </source>
</evidence>
<keyword evidence="2" id="KW-1185">Reference proteome</keyword>
<reference evidence="1" key="1">
    <citation type="journal article" date="2023" name="Insect Mol. Biol.">
        <title>Genome sequencing provides insights into the evolution of gene families encoding plant cell wall-degrading enzymes in longhorned beetles.</title>
        <authorList>
            <person name="Shin N.R."/>
            <person name="Okamura Y."/>
            <person name="Kirsch R."/>
            <person name="Pauchet Y."/>
        </authorList>
    </citation>
    <scope>NUCLEOTIDE SEQUENCE</scope>
    <source>
        <strain evidence="1">AMC_N1</strain>
    </source>
</reference>
<dbReference type="EMBL" id="JAPWTK010000053">
    <property type="protein sequence ID" value="KAJ8953829.1"/>
    <property type="molecule type" value="Genomic_DNA"/>
</dbReference>